<evidence type="ECO:0000256" key="1">
    <source>
        <dbReference type="SAM" id="Phobius"/>
    </source>
</evidence>
<organism evidence="2 3">
    <name type="scientific">Kitasatospora viridis</name>
    <dbReference type="NCBI Taxonomy" id="281105"/>
    <lineage>
        <taxon>Bacteria</taxon>
        <taxon>Bacillati</taxon>
        <taxon>Actinomycetota</taxon>
        <taxon>Actinomycetes</taxon>
        <taxon>Kitasatosporales</taxon>
        <taxon>Streptomycetaceae</taxon>
        <taxon>Kitasatospora</taxon>
    </lineage>
</organism>
<protein>
    <submittedName>
        <fullName evidence="2">Uncharacterized protein</fullName>
    </submittedName>
</protein>
<sequence>MLFDLRWIITLLFGCYGAVLSLLGAFATSAADRAKAGGVNVNLWAGLAMLVFAALMGGWALWRPLERPAQREDRS</sequence>
<comment type="caution">
    <text evidence="2">The sequence shown here is derived from an EMBL/GenBank/DDBJ whole genome shotgun (WGS) entry which is preliminary data.</text>
</comment>
<evidence type="ECO:0000313" key="3">
    <source>
        <dbReference type="Proteomes" id="UP000317940"/>
    </source>
</evidence>
<keyword evidence="3" id="KW-1185">Reference proteome</keyword>
<name>A0A561UNA4_9ACTN</name>
<gene>
    <name evidence="2" type="ORF">FHX73_114720</name>
</gene>
<dbReference type="EMBL" id="VIWT01000001">
    <property type="protein sequence ID" value="TWG00840.1"/>
    <property type="molecule type" value="Genomic_DNA"/>
</dbReference>
<feature type="transmembrane region" description="Helical" evidence="1">
    <location>
        <begin position="43"/>
        <end position="62"/>
    </location>
</feature>
<keyword evidence="1" id="KW-1133">Transmembrane helix</keyword>
<accession>A0A561UNA4</accession>
<reference evidence="2 3" key="1">
    <citation type="submission" date="2019-06" db="EMBL/GenBank/DDBJ databases">
        <title>Sequencing the genomes of 1000 actinobacteria strains.</title>
        <authorList>
            <person name="Klenk H.-P."/>
        </authorList>
    </citation>
    <scope>NUCLEOTIDE SEQUENCE [LARGE SCALE GENOMIC DNA]</scope>
    <source>
        <strain evidence="2 3">DSM 44826</strain>
    </source>
</reference>
<proteinExistence type="predicted"/>
<keyword evidence="1" id="KW-0812">Transmembrane</keyword>
<keyword evidence="1" id="KW-0472">Membrane</keyword>
<evidence type="ECO:0000313" key="2">
    <source>
        <dbReference type="EMBL" id="TWG00840.1"/>
    </source>
</evidence>
<feature type="transmembrane region" description="Helical" evidence="1">
    <location>
        <begin position="7"/>
        <end position="31"/>
    </location>
</feature>
<dbReference type="Proteomes" id="UP000317940">
    <property type="component" value="Unassembled WGS sequence"/>
</dbReference>
<dbReference type="RefSeq" id="WP_145906879.1">
    <property type="nucleotide sequence ID" value="NZ_BAAAMZ010000003.1"/>
</dbReference>
<dbReference type="OrthoDB" id="5196985at2"/>
<dbReference type="AlphaFoldDB" id="A0A561UNA4"/>